<feature type="compositionally biased region" description="Acidic residues" evidence="1">
    <location>
        <begin position="450"/>
        <end position="463"/>
    </location>
</feature>
<feature type="compositionally biased region" description="Basic and acidic residues" evidence="1">
    <location>
        <begin position="103"/>
        <end position="119"/>
    </location>
</feature>
<feature type="compositionally biased region" description="Acidic residues" evidence="1">
    <location>
        <begin position="421"/>
        <end position="430"/>
    </location>
</feature>
<dbReference type="Proteomes" id="UP001295684">
    <property type="component" value="Unassembled WGS sequence"/>
</dbReference>
<feature type="compositionally biased region" description="Basic and acidic residues" evidence="1">
    <location>
        <begin position="369"/>
        <end position="396"/>
    </location>
</feature>
<accession>A0AAD1X8I1</accession>
<feature type="region of interest" description="Disordered" evidence="1">
    <location>
        <begin position="354"/>
        <end position="626"/>
    </location>
</feature>
<feature type="region of interest" description="Disordered" evidence="1">
    <location>
        <begin position="103"/>
        <end position="138"/>
    </location>
</feature>
<sequence length="626" mass="72278">MGKTKDFSTQFEVLKKFKEEHTQITDKDEFFKSLYSRMRKYVKKWNKIIETEEKIQNGSTLTKEQNKMLQKKDELIASLEEMDFVASQYSMNFEAHLKLIRETKPEQPVQPHEEGKEEVMKEEETEPQPQVQETKVEEPKIDIIAIKKEEYQRGCSDGINSGYEEGRKEGYEDGKKDGITQAKQEFEAQEPEISTEDIERAIHYYSLIHVFGYWVDSFVMLNPHFMRSDYFTEEECFAIKQIYIGNSYVPTPFNFGSITESLKQKVLKIVNRSTDVIENPINTNQQSAAGKEPLTYANLAESFDRVLTNQKFNETSHMLLASGADMMGMNMYGAMPNMMPGQKMQQIPVMTNPVQQEQQLSTPAPQVHPKNEVEISKEDDHKDPEPNQTEEHKIEPQEEANAVSPNVPENTTPKEVVVENIEAESQDEQQVEPQPEPEPQPETKPKDLWNDDEDEDEDDENEDSKEKEKKENTPEPKETPEVPEAKDIQVKEKEFYDSAPYHKRGGRGYSRGYPPRGPRGAYRGGRGYNKPYDPNYRGGRGGRGGRGPRGSYESGRGRGTFRGGRGKDYYQIHQSDYHYEDYNNPQEKKPEQDMDADGFMPVKEKVYKKKKRGGNFKPKRGQKDTK</sequence>
<dbReference type="EMBL" id="CAMPGE010002853">
    <property type="protein sequence ID" value="CAI2361666.1"/>
    <property type="molecule type" value="Genomic_DNA"/>
</dbReference>
<proteinExistence type="predicted"/>
<feature type="compositionally biased region" description="Polar residues" evidence="1">
    <location>
        <begin position="354"/>
        <end position="364"/>
    </location>
</feature>
<name>A0AAD1X8I1_EUPCR</name>
<keyword evidence="3" id="KW-1185">Reference proteome</keyword>
<feature type="compositionally biased region" description="Low complexity" evidence="1">
    <location>
        <begin position="510"/>
        <end position="521"/>
    </location>
</feature>
<dbReference type="AlphaFoldDB" id="A0AAD1X8I1"/>
<evidence type="ECO:0000313" key="2">
    <source>
        <dbReference type="EMBL" id="CAI2361666.1"/>
    </source>
</evidence>
<feature type="compositionally biased region" description="Basic residues" evidence="1">
    <location>
        <begin position="606"/>
        <end position="620"/>
    </location>
</feature>
<evidence type="ECO:0000256" key="1">
    <source>
        <dbReference type="SAM" id="MobiDB-lite"/>
    </source>
</evidence>
<feature type="compositionally biased region" description="Polar residues" evidence="1">
    <location>
        <begin position="403"/>
        <end position="413"/>
    </location>
</feature>
<feature type="compositionally biased region" description="Basic and acidic residues" evidence="1">
    <location>
        <begin position="565"/>
        <end position="592"/>
    </location>
</feature>
<organism evidence="2 3">
    <name type="scientific">Euplotes crassus</name>
    <dbReference type="NCBI Taxonomy" id="5936"/>
    <lineage>
        <taxon>Eukaryota</taxon>
        <taxon>Sar</taxon>
        <taxon>Alveolata</taxon>
        <taxon>Ciliophora</taxon>
        <taxon>Intramacronucleata</taxon>
        <taxon>Spirotrichea</taxon>
        <taxon>Hypotrichia</taxon>
        <taxon>Euplotida</taxon>
        <taxon>Euplotidae</taxon>
        <taxon>Moneuplotes</taxon>
    </lineage>
</organism>
<feature type="compositionally biased region" description="Basic and acidic residues" evidence="1">
    <location>
        <begin position="464"/>
        <end position="496"/>
    </location>
</feature>
<gene>
    <name evidence="2" type="ORF">ECRASSUSDP1_LOCUS2978</name>
</gene>
<protein>
    <submittedName>
        <fullName evidence="2">Uncharacterized protein</fullName>
    </submittedName>
</protein>
<comment type="caution">
    <text evidence="2">The sequence shown here is derived from an EMBL/GenBank/DDBJ whole genome shotgun (WGS) entry which is preliminary data.</text>
</comment>
<feature type="compositionally biased region" description="Gly residues" evidence="1">
    <location>
        <begin position="538"/>
        <end position="548"/>
    </location>
</feature>
<evidence type="ECO:0000313" key="3">
    <source>
        <dbReference type="Proteomes" id="UP001295684"/>
    </source>
</evidence>
<reference evidence="2" key="1">
    <citation type="submission" date="2023-07" db="EMBL/GenBank/DDBJ databases">
        <authorList>
            <consortium name="AG Swart"/>
            <person name="Singh M."/>
            <person name="Singh A."/>
            <person name="Seah K."/>
            <person name="Emmerich C."/>
        </authorList>
    </citation>
    <scope>NUCLEOTIDE SEQUENCE</scope>
    <source>
        <strain evidence="2">DP1</strain>
    </source>
</reference>